<organism evidence="12">
    <name type="scientific">marine sediment metagenome</name>
    <dbReference type="NCBI Taxonomy" id="412755"/>
    <lineage>
        <taxon>unclassified sequences</taxon>
        <taxon>metagenomes</taxon>
        <taxon>ecological metagenomes</taxon>
    </lineage>
</organism>
<gene>
    <name evidence="12" type="ORF">LCGC14_2072730</name>
</gene>
<feature type="transmembrane region" description="Helical" evidence="11">
    <location>
        <begin position="343"/>
        <end position="364"/>
    </location>
</feature>
<evidence type="ECO:0000256" key="4">
    <source>
        <dbReference type="ARBA" id="ARBA00022679"/>
    </source>
</evidence>
<comment type="caution">
    <text evidence="12">The sequence shown here is derived from an EMBL/GenBank/DDBJ whole genome shotgun (WGS) entry which is preliminary data.</text>
</comment>
<keyword evidence="3" id="KW-0328">Glycosyltransferase</keyword>
<keyword evidence="5 11" id="KW-0812">Transmembrane</keyword>
<dbReference type="HAMAP" id="MF_02079">
    <property type="entry name" value="PGT_RodA"/>
    <property type="match status" value="1"/>
</dbReference>
<dbReference type="GO" id="GO:0015648">
    <property type="term" value="F:lipid-linked peptidoglycan transporter activity"/>
    <property type="evidence" value="ECO:0007669"/>
    <property type="project" value="TreeGrafter"/>
</dbReference>
<dbReference type="InterPro" id="IPR001182">
    <property type="entry name" value="FtsW/RodA"/>
</dbReference>
<evidence type="ECO:0000256" key="7">
    <source>
        <dbReference type="ARBA" id="ARBA00022984"/>
    </source>
</evidence>
<evidence type="ECO:0000256" key="9">
    <source>
        <dbReference type="ARBA" id="ARBA00023136"/>
    </source>
</evidence>
<evidence type="ECO:0000256" key="11">
    <source>
        <dbReference type="SAM" id="Phobius"/>
    </source>
</evidence>
<evidence type="ECO:0008006" key="13">
    <source>
        <dbReference type="Google" id="ProtNLM"/>
    </source>
</evidence>
<dbReference type="GO" id="GO:0071555">
    <property type="term" value="P:cell wall organization"/>
    <property type="evidence" value="ECO:0007669"/>
    <property type="project" value="UniProtKB-KW"/>
</dbReference>
<evidence type="ECO:0000256" key="1">
    <source>
        <dbReference type="ARBA" id="ARBA00004141"/>
    </source>
</evidence>
<feature type="transmembrane region" description="Helical" evidence="11">
    <location>
        <begin position="185"/>
        <end position="205"/>
    </location>
</feature>
<sequence length="373" mass="40964">MLRIDRRLLSNMDWLMAGTVVLLSAAGITTIFSATRPLFGGSQPDYYVKQIYWLLIGLGALTVIVSINYTWFHRVAYHLYGGGLAILCIVLIMGRVGGGAQRWLSLGPFNVQPSEFFKIAYLMALARFLSADTEVLDGRRLAQGFGLLVLPPLLLVLVQPDLGTSMVLLLLFVGLVLAKGVQKRLAIILTLILLVSVPFLGTIAWDNLKDYQKDRIISFVRPGADARGLGYHVEQSKVAVGSGGLYGKGYLKGTQGPFRFLPEKHTDFVFAVFAEERGFFGSMILLSLYLTLLMRGLGAARLAKDDFARYLCLGIVYLFAIHLFVNMGMTMGLAPVVGLPLPFMSYGGSALLTNSMAVGVLMGIRARRFELFF</sequence>
<keyword evidence="10" id="KW-0961">Cell wall biogenesis/degradation</keyword>
<evidence type="ECO:0000313" key="12">
    <source>
        <dbReference type="EMBL" id="KKL73655.1"/>
    </source>
</evidence>
<dbReference type="InterPro" id="IPR018365">
    <property type="entry name" value="Cell_cycle_FtsW-rel_CS"/>
</dbReference>
<keyword evidence="7" id="KW-0573">Peptidoglycan synthesis</keyword>
<accession>A0A0F9GW96</accession>
<proteinExistence type="inferred from homology"/>
<dbReference type="GO" id="GO:0009252">
    <property type="term" value="P:peptidoglycan biosynthetic process"/>
    <property type="evidence" value="ECO:0007669"/>
    <property type="project" value="UniProtKB-KW"/>
</dbReference>
<dbReference type="PANTHER" id="PTHR30474">
    <property type="entry name" value="CELL CYCLE PROTEIN"/>
    <property type="match status" value="1"/>
</dbReference>
<comment type="subcellular location">
    <subcellularLocation>
        <location evidence="1">Membrane</location>
        <topology evidence="1">Multi-pass membrane protein</topology>
    </subcellularLocation>
</comment>
<evidence type="ECO:0000256" key="3">
    <source>
        <dbReference type="ARBA" id="ARBA00022676"/>
    </source>
</evidence>
<feature type="transmembrane region" description="Helical" evidence="11">
    <location>
        <begin position="79"/>
        <end position="98"/>
    </location>
</feature>
<dbReference type="GO" id="GO:0051301">
    <property type="term" value="P:cell division"/>
    <property type="evidence" value="ECO:0007669"/>
    <property type="project" value="InterPro"/>
</dbReference>
<feature type="transmembrane region" description="Helical" evidence="11">
    <location>
        <begin position="153"/>
        <end position="178"/>
    </location>
</feature>
<feature type="transmembrane region" description="Helical" evidence="11">
    <location>
        <begin position="12"/>
        <end position="32"/>
    </location>
</feature>
<keyword evidence="6" id="KW-0133">Cell shape</keyword>
<dbReference type="Pfam" id="PF01098">
    <property type="entry name" value="FTSW_RODA_SPOVE"/>
    <property type="match status" value="1"/>
</dbReference>
<dbReference type="InterPro" id="IPR011923">
    <property type="entry name" value="RodA/MrdB"/>
</dbReference>
<evidence type="ECO:0000256" key="6">
    <source>
        <dbReference type="ARBA" id="ARBA00022960"/>
    </source>
</evidence>
<dbReference type="GO" id="GO:0005886">
    <property type="term" value="C:plasma membrane"/>
    <property type="evidence" value="ECO:0007669"/>
    <property type="project" value="TreeGrafter"/>
</dbReference>
<protein>
    <recommendedName>
        <fullName evidence="13">Rod shape-determining protein RodA</fullName>
    </recommendedName>
</protein>
<dbReference type="PANTHER" id="PTHR30474:SF1">
    <property type="entry name" value="PEPTIDOGLYCAN GLYCOSYLTRANSFERASE MRDB"/>
    <property type="match status" value="1"/>
</dbReference>
<reference evidence="12" key="1">
    <citation type="journal article" date="2015" name="Nature">
        <title>Complex archaea that bridge the gap between prokaryotes and eukaryotes.</title>
        <authorList>
            <person name="Spang A."/>
            <person name="Saw J.H."/>
            <person name="Jorgensen S.L."/>
            <person name="Zaremba-Niedzwiedzka K."/>
            <person name="Martijn J."/>
            <person name="Lind A.E."/>
            <person name="van Eijk R."/>
            <person name="Schleper C."/>
            <person name="Guy L."/>
            <person name="Ettema T.J."/>
        </authorList>
    </citation>
    <scope>NUCLEOTIDE SEQUENCE</scope>
</reference>
<feature type="transmembrane region" description="Helical" evidence="11">
    <location>
        <begin position="279"/>
        <end position="298"/>
    </location>
</feature>
<keyword evidence="9 11" id="KW-0472">Membrane</keyword>
<feature type="transmembrane region" description="Helical" evidence="11">
    <location>
        <begin position="52"/>
        <end position="72"/>
    </location>
</feature>
<dbReference type="EMBL" id="LAZR01024894">
    <property type="protein sequence ID" value="KKL73655.1"/>
    <property type="molecule type" value="Genomic_DNA"/>
</dbReference>
<dbReference type="AlphaFoldDB" id="A0A0F9GW96"/>
<name>A0A0F9GW96_9ZZZZ</name>
<keyword evidence="4" id="KW-0808">Transferase</keyword>
<evidence type="ECO:0000256" key="2">
    <source>
        <dbReference type="ARBA" id="ARBA00022475"/>
    </source>
</evidence>
<evidence type="ECO:0000256" key="10">
    <source>
        <dbReference type="ARBA" id="ARBA00023316"/>
    </source>
</evidence>
<keyword evidence="8 11" id="KW-1133">Transmembrane helix</keyword>
<dbReference type="NCBIfam" id="TIGR02210">
    <property type="entry name" value="rodA_shape"/>
    <property type="match status" value="1"/>
</dbReference>
<dbReference type="GO" id="GO:0008360">
    <property type="term" value="P:regulation of cell shape"/>
    <property type="evidence" value="ECO:0007669"/>
    <property type="project" value="UniProtKB-KW"/>
</dbReference>
<keyword evidence="2" id="KW-1003">Cell membrane</keyword>
<dbReference type="PROSITE" id="PS00428">
    <property type="entry name" value="FTSW_RODA_SPOVE"/>
    <property type="match status" value="1"/>
</dbReference>
<evidence type="ECO:0000256" key="8">
    <source>
        <dbReference type="ARBA" id="ARBA00022989"/>
    </source>
</evidence>
<dbReference type="GO" id="GO:0016757">
    <property type="term" value="F:glycosyltransferase activity"/>
    <property type="evidence" value="ECO:0007669"/>
    <property type="project" value="UniProtKB-KW"/>
</dbReference>
<dbReference type="GO" id="GO:0032153">
    <property type="term" value="C:cell division site"/>
    <property type="evidence" value="ECO:0007669"/>
    <property type="project" value="TreeGrafter"/>
</dbReference>
<evidence type="ECO:0000256" key="5">
    <source>
        <dbReference type="ARBA" id="ARBA00022692"/>
    </source>
</evidence>
<feature type="transmembrane region" description="Helical" evidence="11">
    <location>
        <begin position="310"/>
        <end position="337"/>
    </location>
</feature>